<dbReference type="RefSeq" id="WP_134211421.1">
    <property type="nucleotide sequence ID" value="NZ_CP038015.1"/>
</dbReference>
<dbReference type="InterPro" id="IPR036638">
    <property type="entry name" value="HLH_DNA-bd_sf"/>
</dbReference>
<dbReference type="PANTHER" id="PTHR41263:SF1">
    <property type="entry name" value="ASPARTYL-PHOSPHATE PHOSPHATASE YISI"/>
    <property type="match status" value="1"/>
</dbReference>
<gene>
    <name evidence="1" type="ORF">E2636_17105</name>
</gene>
<dbReference type="SUPFAM" id="SSF140500">
    <property type="entry name" value="BAS1536-like"/>
    <property type="match status" value="1"/>
</dbReference>
<dbReference type="AlphaFoldDB" id="A0A4P7A2S0"/>
<dbReference type="GO" id="GO:0043937">
    <property type="term" value="P:regulation of sporulation"/>
    <property type="evidence" value="ECO:0007669"/>
    <property type="project" value="InterPro"/>
</dbReference>
<accession>A0A4P7A2S0</accession>
<dbReference type="KEGG" id="panc:E2636_17105"/>
<dbReference type="Pfam" id="PF09388">
    <property type="entry name" value="SpoOE-like"/>
    <property type="match status" value="1"/>
</dbReference>
<evidence type="ECO:0000313" key="1">
    <source>
        <dbReference type="EMBL" id="QBP42749.1"/>
    </source>
</evidence>
<dbReference type="GO" id="GO:0046983">
    <property type="term" value="F:protein dimerization activity"/>
    <property type="evidence" value="ECO:0007669"/>
    <property type="project" value="InterPro"/>
</dbReference>
<dbReference type="InterPro" id="IPR018540">
    <property type="entry name" value="Spo0E-like"/>
</dbReference>
<dbReference type="EMBL" id="CP038015">
    <property type="protein sequence ID" value="QBP42749.1"/>
    <property type="molecule type" value="Genomic_DNA"/>
</dbReference>
<name>A0A4P7A2S0_9BACL</name>
<sequence>MKVKTMGKKTLTLKQINSKKREMYNMAKHYGLVHPSVVACSQELDRLLNKYQGIHQYDHVV</sequence>
<protein>
    <submittedName>
        <fullName evidence="1">Aspartyl-phosphate phosphatase Spo0E family protein</fullName>
    </submittedName>
</protein>
<dbReference type="OrthoDB" id="2973153at2"/>
<organism evidence="1 2">
    <name type="scientific">Paenisporosarcina antarctica</name>
    <dbReference type="NCBI Taxonomy" id="417367"/>
    <lineage>
        <taxon>Bacteria</taxon>
        <taxon>Bacillati</taxon>
        <taxon>Bacillota</taxon>
        <taxon>Bacilli</taxon>
        <taxon>Bacillales</taxon>
        <taxon>Caryophanaceae</taxon>
        <taxon>Paenisporosarcina</taxon>
    </lineage>
</organism>
<evidence type="ECO:0000313" key="2">
    <source>
        <dbReference type="Proteomes" id="UP000294292"/>
    </source>
</evidence>
<dbReference type="Proteomes" id="UP000294292">
    <property type="component" value="Chromosome"/>
</dbReference>
<dbReference type="PANTHER" id="PTHR41263">
    <property type="entry name" value="ASPARTYL-PHOSPHATE PHOSPHATASE YISI"/>
    <property type="match status" value="1"/>
</dbReference>
<dbReference type="InterPro" id="IPR037208">
    <property type="entry name" value="Spo0E-like_sf"/>
</dbReference>
<dbReference type="InterPro" id="IPR053028">
    <property type="entry name" value="Spo0E-like_phosphatase"/>
</dbReference>
<dbReference type="Gene3D" id="4.10.280.10">
    <property type="entry name" value="Helix-loop-helix DNA-binding domain"/>
    <property type="match status" value="1"/>
</dbReference>
<keyword evidence="2" id="KW-1185">Reference proteome</keyword>
<proteinExistence type="predicted"/>
<reference evidence="1 2" key="1">
    <citation type="submission" date="2019-03" db="EMBL/GenBank/DDBJ databases">
        <title>Complete genome sequence of Paenisporosarcina antarctica CGMCC 1.6503T.</title>
        <authorList>
            <person name="Rong J.-C."/>
            <person name="Chi N.-Y."/>
            <person name="Zhang Q.-F."/>
        </authorList>
    </citation>
    <scope>NUCLEOTIDE SEQUENCE [LARGE SCALE GENOMIC DNA]</scope>
    <source>
        <strain evidence="1 2">CGMCC 1.6503</strain>
    </source>
</reference>